<comment type="caution">
    <text evidence="9">The sequence shown here is derived from an EMBL/GenBank/DDBJ whole genome shotgun (WGS) entry which is preliminary data.</text>
</comment>
<dbReference type="CDD" id="cd06261">
    <property type="entry name" value="TM_PBP2"/>
    <property type="match status" value="1"/>
</dbReference>
<feature type="transmembrane region" description="Helical" evidence="7">
    <location>
        <begin position="103"/>
        <end position="127"/>
    </location>
</feature>
<accession>A0A7Y6M224</accession>
<evidence type="ECO:0000256" key="2">
    <source>
        <dbReference type="ARBA" id="ARBA00022448"/>
    </source>
</evidence>
<evidence type="ECO:0000259" key="8">
    <source>
        <dbReference type="PROSITE" id="PS50928"/>
    </source>
</evidence>
<dbReference type="InterPro" id="IPR035906">
    <property type="entry name" value="MetI-like_sf"/>
</dbReference>
<keyword evidence="6 7" id="KW-0472">Membrane</keyword>
<feature type="transmembrane region" description="Helical" evidence="7">
    <location>
        <begin position="139"/>
        <end position="157"/>
    </location>
</feature>
<dbReference type="Gene3D" id="1.10.3720.10">
    <property type="entry name" value="MetI-like"/>
    <property type="match status" value="1"/>
</dbReference>
<gene>
    <name evidence="9" type="ORF">HTZ77_09840</name>
</gene>
<dbReference type="PANTHER" id="PTHR43744">
    <property type="entry name" value="ABC TRANSPORTER PERMEASE PROTEIN MG189-RELATED-RELATED"/>
    <property type="match status" value="1"/>
</dbReference>
<dbReference type="PANTHER" id="PTHR43744:SF8">
    <property type="entry name" value="SN-GLYCEROL-3-PHOSPHATE TRANSPORT SYSTEM PERMEASE PROTEIN UGPE"/>
    <property type="match status" value="1"/>
</dbReference>
<dbReference type="InterPro" id="IPR000515">
    <property type="entry name" value="MetI-like"/>
</dbReference>
<feature type="domain" description="ABC transmembrane type-1" evidence="8">
    <location>
        <begin position="68"/>
        <end position="257"/>
    </location>
</feature>
<dbReference type="GO" id="GO:0005886">
    <property type="term" value="C:plasma membrane"/>
    <property type="evidence" value="ECO:0007669"/>
    <property type="project" value="UniProtKB-SubCell"/>
</dbReference>
<keyword evidence="10" id="KW-1185">Reference proteome</keyword>
<dbReference type="SUPFAM" id="SSF161098">
    <property type="entry name" value="MetI-like"/>
    <property type="match status" value="1"/>
</dbReference>
<keyword evidence="4 7" id="KW-0812">Transmembrane</keyword>
<dbReference type="Proteomes" id="UP000586042">
    <property type="component" value="Unassembled WGS sequence"/>
</dbReference>
<name>A0A7Y6M224_9ACTN</name>
<reference evidence="9 10" key="1">
    <citation type="submission" date="2020-06" db="EMBL/GenBank/DDBJ databases">
        <title>Nonomuraea sp. SMC257, a novel actinomycete isolated from soil.</title>
        <authorList>
            <person name="Chanama M."/>
        </authorList>
    </citation>
    <scope>NUCLEOTIDE SEQUENCE [LARGE SCALE GENOMIC DNA]</scope>
    <source>
        <strain evidence="9 10">SMC257</strain>
    </source>
</reference>
<dbReference type="EMBL" id="JABWGN010000004">
    <property type="protein sequence ID" value="NUW31727.1"/>
    <property type="molecule type" value="Genomic_DNA"/>
</dbReference>
<keyword evidence="5 7" id="KW-1133">Transmembrane helix</keyword>
<dbReference type="GO" id="GO:0055085">
    <property type="term" value="P:transmembrane transport"/>
    <property type="evidence" value="ECO:0007669"/>
    <property type="project" value="InterPro"/>
</dbReference>
<feature type="transmembrane region" description="Helical" evidence="7">
    <location>
        <begin position="234"/>
        <end position="257"/>
    </location>
</feature>
<comment type="subcellular location">
    <subcellularLocation>
        <location evidence="1 7">Cell membrane</location>
        <topology evidence="1 7">Multi-pass membrane protein</topology>
    </subcellularLocation>
</comment>
<evidence type="ECO:0000313" key="10">
    <source>
        <dbReference type="Proteomes" id="UP000586042"/>
    </source>
</evidence>
<keyword evidence="2 7" id="KW-0813">Transport</keyword>
<dbReference type="RefSeq" id="WP_175589207.1">
    <property type="nucleotide sequence ID" value="NZ_JABWGN010000004.1"/>
</dbReference>
<evidence type="ECO:0000256" key="5">
    <source>
        <dbReference type="ARBA" id="ARBA00022989"/>
    </source>
</evidence>
<evidence type="ECO:0000256" key="6">
    <source>
        <dbReference type="ARBA" id="ARBA00023136"/>
    </source>
</evidence>
<organism evidence="9 10">
    <name type="scientific">Nonomuraea montanisoli</name>
    <dbReference type="NCBI Taxonomy" id="2741721"/>
    <lineage>
        <taxon>Bacteria</taxon>
        <taxon>Bacillati</taxon>
        <taxon>Actinomycetota</taxon>
        <taxon>Actinomycetes</taxon>
        <taxon>Streptosporangiales</taxon>
        <taxon>Streptosporangiaceae</taxon>
        <taxon>Nonomuraea</taxon>
    </lineage>
</organism>
<evidence type="ECO:0000313" key="9">
    <source>
        <dbReference type="EMBL" id="NUW31727.1"/>
    </source>
</evidence>
<sequence length="272" mass="29120">MRPSRWGNALRGTLLSLVVAVMLLPVYAMVAVASASDATDLGGLGFDAAQFGEHLSLLFGQGGFPLYLRNSVILSLGVAVLEVVLSGAAGYALAQLAFPGRRVLFAVVVGTLSLSPIVVLVPMYLVVRQLGWIDSFQGMIVPFAMSAFGVFLVRQFALSLPRELLLSARVDGAGELRIFLRVAVPLLRPALLTLFLLQFLAQWDNLLWPLVVANKPGLWPLPVGLSQLQTEYDFSAGLVGTAALVTAVPPLVLMFVLQRYYVAGLTLGGVKK</sequence>
<feature type="transmembrane region" description="Helical" evidence="7">
    <location>
        <begin position="178"/>
        <end position="201"/>
    </location>
</feature>
<evidence type="ECO:0000256" key="4">
    <source>
        <dbReference type="ARBA" id="ARBA00022692"/>
    </source>
</evidence>
<comment type="similarity">
    <text evidence="7">Belongs to the binding-protein-dependent transport system permease family.</text>
</comment>
<evidence type="ECO:0000256" key="7">
    <source>
        <dbReference type="RuleBase" id="RU363032"/>
    </source>
</evidence>
<evidence type="ECO:0000256" key="1">
    <source>
        <dbReference type="ARBA" id="ARBA00004651"/>
    </source>
</evidence>
<protein>
    <submittedName>
        <fullName evidence="9">Carbohydrate ABC transporter permease</fullName>
    </submittedName>
</protein>
<proteinExistence type="inferred from homology"/>
<feature type="transmembrane region" description="Helical" evidence="7">
    <location>
        <begin position="72"/>
        <end position="94"/>
    </location>
</feature>
<dbReference type="AlphaFoldDB" id="A0A7Y6M224"/>
<keyword evidence="3" id="KW-1003">Cell membrane</keyword>
<dbReference type="Pfam" id="PF00528">
    <property type="entry name" value="BPD_transp_1"/>
    <property type="match status" value="1"/>
</dbReference>
<evidence type="ECO:0000256" key="3">
    <source>
        <dbReference type="ARBA" id="ARBA00022475"/>
    </source>
</evidence>
<dbReference type="PROSITE" id="PS50928">
    <property type="entry name" value="ABC_TM1"/>
    <property type="match status" value="1"/>
</dbReference>